<feature type="repeat" description="TPR" evidence="1">
    <location>
        <begin position="846"/>
        <end position="879"/>
    </location>
</feature>
<dbReference type="SMART" id="SM00028">
    <property type="entry name" value="TPR"/>
    <property type="match status" value="6"/>
</dbReference>
<dbReference type="RefSeq" id="WP_145366770.1">
    <property type="nucleotide sequence ID" value="NZ_CP036275.1"/>
</dbReference>
<feature type="compositionally biased region" description="Acidic residues" evidence="2">
    <location>
        <begin position="504"/>
        <end position="516"/>
    </location>
</feature>
<keyword evidence="5" id="KW-1185">Reference proteome</keyword>
<dbReference type="KEGG" id="mri:Mal4_03490"/>
<dbReference type="PANTHER" id="PTHR12558">
    <property type="entry name" value="CELL DIVISION CYCLE 16,23,27"/>
    <property type="match status" value="1"/>
</dbReference>
<evidence type="ECO:0000313" key="5">
    <source>
        <dbReference type="Proteomes" id="UP000320496"/>
    </source>
</evidence>
<evidence type="ECO:0000256" key="3">
    <source>
        <dbReference type="SAM" id="Phobius"/>
    </source>
</evidence>
<dbReference type="PROSITE" id="PS00018">
    <property type="entry name" value="EF_HAND_1"/>
    <property type="match status" value="1"/>
</dbReference>
<keyword evidence="1" id="KW-0802">TPR repeat</keyword>
<feature type="region of interest" description="Disordered" evidence="2">
    <location>
        <begin position="499"/>
        <end position="521"/>
    </location>
</feature>
<evidence type="ECO:0000256" key="2">
    <source>
        <dbReference type="SAM" id="MobiDB-lite"/>
    </source>
</evidence>
<reference evidence="4 5" key="1">
    <citation type="submission" date="2019-02" db="EMBL/GenBank/DDBJ databases">
        <title>Deep-cultivation of Planctomycetes and their phenomic and genomic characterization uncovers novel biology.</title>
        <authorList>
            <person name="Wiegand S."/>
            <person name="Jogler M."/>
            <person name="Boedeker C."/>
            <person name="Pinto D."/>
            <person name="Vollmers J."/>
            <person name="Rivas-Marin E."/>
            <person name="Kohn T."/>
            <person name="Peeters S.H."/>
            <person name="Heuer A."/>
            <person name="Rast P."/>
            <person name="Oberbeckmann S."/>
            <person name="Bunk B."/>
            <person name="Jeske O."/>
            <person name="Meyerdierks A."/>
            <person name="Storesund J.E."/>
            <person name="Kallscheuer N."/>
            <person name="Luecker S."/>
            <person name="Lage O.M."/>
            <person name="Pohl T."/>
            <person name="Merkel B.J."/>
            <person name="Hornburger P."/>
            <person name="Mueller R.-W."/>
            <person name="Bruemmer F."/>
            <person name="Labrenz M."/>
            <person name="Spormann A.M."/>
            <person name="Op den Camp H."/>
            <person name="Overmann J."/>
            <person name="Amann R."/>
            <person name="Jetten M.S.M."/>
            <person name="Mascher T."/>
            <person name="Medema M.H."/>
            <person name="Devos D.P."/>
            <person name="Kaster A.-K."/>
            <person name="Ovreas L."/>
            <person name="Rohde M."/>
            <person name="Galperin M.Y."/>
            <person name="Jogler C."/>
        </authorList>
    </citation>
    <scope>NUCLEOTIDE SEQUENCE [LARGE SCALE GENOMIC DNA]</scope>
    <source>
        <strain evidence="4 5">Mal4</strain>
    </source>
</reference>
<keyword evidence="3" id="KW-0472">Membrane</keyword>
<dbReference type="InterPro" id="IPR019734">
    <property type="entry name" value="TPR_rpt"/>
</dbReference>
<dbReference type="InterPro" id="IPR011990">
    <property type="entry name" value="TPR-like_helical_dom_sf"/>
</dbReference>
<dbReference type="OrthoDB" id="9778733at2"/>
<protein>
    <submittedName>
        <fullName evidence="4">Tetratricopeptide repeat protein</fullName>
    </submittedName>
</protein>
<sequence>MIWKQRHSAPRGRTATIEPVTEFSEPPDNAEEPEVMDRLVRVNVKLLLATLVTLIVAAVGIHFVHGYWVQRNASVLLERADVAEQEERYSDAISSLTQYLNLQPQTSLSEAEEQQITDILERLARLFQMQKTTRNQQIRLYRTYEDVLRRDPTRDATRRELVDVCMRLGLSRDAIRHIDTLLDRPKQGEPDSLEDIAELHFLKGDSYWALEEYRAAALAYVHAILTEPSNPRRYTRTAALAVAQPGELPTERQLTGIVGKSARDIAAAFPESTGSDRRRGMQTAINLLDLMLKQAKPSWQAQLLKSEFLLGIRSRDDNLGVAPDVAAGRADALLVERDSNEDGTLDAAEADQESVPVLADANADGLLDRAELINALIRGDRRIRLEVALETAEKAVALADELDDARARVRSLRNAADVNIALANAVQFDQDADPAAYRSAAREYLERGLKTGHASPQIHLSLARLERQQVATGMTSDEIVNHLRRSEQHLRDGLEVAAGMHESDGDDASDTGSEDVGETRPEATEAELLWNLADTLVATYQITGQEEELLAEVRTLIPRLQEVGAREPVIQFLEAQILIAEEQWRSALRLLTPLGTMNLDDTLDKRVAVLRARCLQELEIPDSIVSLFSDRIQRDPLWIQGRIELAKALLASGQVQRAIDEYRRIVTAPGVAESLAQLLLVQQIALPADRRNFAEFETVVDLIPDQASPTRSLLEAELAVLRARTLAEQASQAGDAATRQQLEERSVQMLDSARETLEDAIDTWPDSAEVRSTYAVFLLRRFDMTADARLAAAEAYLQRAVEELGDQVEFRLAASQAAVALPKQAAIASLNELQTGADRFPVQQRNKLFAGLARAYVTAGDIDAAIQLWQKVAANEPKSLDPRLASLQLLLLARQRDDVEITDGEKIWTRTLAEAREIESAIASTDRSDTPKQAGSATPNADYYEAAGLILDAADDDQNQDRDLQKARALLEQARRARPMWSAVPRALGDIEVMRSNRELAVDLYEKAYSLGDRTPTMIGRIAQHYFSQLTSEGVERASQLMNELRAENPNLISGDLAQLQWRISWRQSQFEDALGVLEVLAARSGSLEDRMRWLWGQLLTGREGEDIEQELDALINEFGGESPEAWRLLIAYLSQQGRLEDALARIEEAKQTLPSEPAYLKPLTLASLHELLRTNDETRLEQLRAETERYYRLALDSAPDKTRVAIPMARYYIATQKYEQARPLLEQILAPDSDAPTPARQWARRNQALIVASSGRYDDTTRALQMLSSVSTDSDEAATITDLRARLSILNRRNARSDRDRTIQLLETLQELDRLTDAEHLQLAKLYESTGNWDTADATFKRLISQLRDDQIAVAEYAQAAIRNDKLELARDLTDRLEEIDPGSLLTSTVRARYLVAVGEEAAAVDALNAYVDRARSEVRFEAGTHDQFELRELISDTNEATPQLLAAFDRYVAETAVSNGASVLEKARQLADEGQMEESYLTLVRFLMANDASIAVFVERLKAVATLMEVIGQAEAARPLYDEYVRLSVQPEAQLVQAAYLGRRGEIDAAFAVCEDVWGKAASAKVLGIAVALNRRDGLKPEQLKLVKQWIQQALKEQPRAIPLLVSWADFADSQGDYDTEEKIYRDIIAHSPGGSMIALNNLAYLLALRSGQTEEAMSLIEQAIKQQGPAPVLLETRAVIFLKQGQPDKAISDLTQAVDQNATGTNQFLLAVAMAEAGDLAAADRTYQDALEGGFEPDKLHPLDREMHAQLMKRLDSRTP</sequence>
<name>A0A517Z0Q8_9PLAN</name>
<dbReference type="EMBL" id="CP036275">
    <property type="protein sequence ID" value="QDU36066.1"/>
    <property type="molecule type" value="Genomic_DNA"/>
</dbReference>
<dbReference type="Gene3D" id="1.25.40.10">
    <property type="entry name" value="Tetratricopeptide repeat domain"/>
    <property type="match status" value="6"/>
</dbReference>
<dbReference type="Pfam" id="PF13432">
    <property type="entry name" value="TPR_16"/>
    <property type="match status" value="2"/>
</dbReference>
<keyword evidence="3" id="KW-0812">Transmembrane</keyword>
<dbReference type="PANTHER" id="PTHR12558:SF13">
    <property type="entry name" value="CELL DIVISION CYCLE PROTEIN 27 HOMOLOG"/>
    <property type="match status" value="1"/>
</dbReference>
<evidence type="ECO:0000256" key="1">
    <source>
        <dbReference type="PROSITE-ProRule" id="PRU00339"/>
    </source>
</evidence>
<evidence type="ECO:0000313" key="4">
    <source>
        <dbReference type="EMBL" id="QDU36066.1"/>
    </source>
</evidence>
<proteinExistence type="predicted"/>
<dbReference type="SUPFAM" id="SSF48452">
    <property type="entry name" value="TPR-like"/>
    <property type="match status" value="5"/>
</dbReference>
<feature type="region of interest" description="Disordered" evidence="2">
    <location>
        <begin position="1"/>
        <end position="30"/>
    </location>
</feature>
<dbReference type="InterPro" id="IPR018247">
    <property type="entry name" value="EF_Hand_1_Ca_BS"/>
</dbReference>
<dbReference type="Proteomes" id="UP000320496">
    <property type="component" value="Chromosome"/>
</dbReference>
<organism evidence="4 5">
    <name type="scientific">Maioricimonas rarisocia</name>
    <dbReference type="NCBI Taxonomy" id="2528026"/>
    <lineage>
        <taxon>Bacteria</taxon>
        <taxon>Pseudomonadati</taxon>
        <taxon>Planctomycetota</taxon>
        <taxon>Planctomycetia</taxon>
        <taxon>Planctomycetales</taxon>
        <taxon>Planctomycetaceae</taxon>
        <taxon>Maioricimonas</taxon>
    </lineage>
</organism>
<gene>
    <name evidence="4" type="ORF">Mal4_03490</name>
</gene>
<feature type="transmembrane region" description="Helical" evidence="3">
    <location>
        <begin position="46"/>
        <end position="68"/>
    </location>
</feature>
<dbReference type="PROSITE" id="PS50005">
    <property type="entry name" value="TPR"/>
    <property type="match status" value="1"/>
</dbReference>
<feature type="compositionally biased region" description="Basic residues" evidence="2">
    <location>
        <begin position="1"/>
        <end position="10"/>
    </location>
</feature>
<keyword evidence="3" id="KW-1133">Transmembrane helix</keyword>
<accession>A0A517Z0Q8</accession>